<name>A0A1D3D6S4_9EIME</name>
<feature type="transmembrane region" description="Helical" evidence="1">
    <location>
        <begin position="53"/>
        <end position="74"/>
    </location>
</feature>
<evidence type="ECO:0000256" key="1">
    <source>
        <dbReference type="SAM" id="Phobius"/>
    </source>
</evidence>
<gene>
    <name evidence="2" type="ORF">cyc_02680</name>
</gene>
<reference evidence="2 3" key="1">
    <citation type="journal article" date="2016" name="BMC Genomics">
        <title>Comparative genomics reveals Cyclospora cayetanensis possesses coccidia-like metabolism and invasion components but unique surface antigens.</title>
        <authorList>
            <person name="Liu S."/>
            <person name="Wang L."/>
            <person name="Zheng H."/>
            <person name="Xu Z."/>
            <person name="Roellig D.M."/>
            <person name="Li N."/>
            <person name="Frace M.A."/>
            <person name="Tang K."/>
            <person name="Arrowood M.J."/>
            <person name="Moss D.M."/>
            <person name="Zhang L."/>
            <person name="Feng Y."/>
            <person name="Xiao L."/>
        </authorList>
    </citation>
    <scope>NUCLEOTIDE SEQUENCE [LARGE SCALE GENOMIC DNA]</scope>
    <source>
        <strain evidence="2 3">CHN_HEN01</strain>
    </source>
</reference>
<keyword evidence="3" id="KW-1185">Reference proteome</keyword>
<proteinExistence type="predicted"/>
<evidence type="ECO:0000313" key="2">
    <source>
        <dbReference type="EMBL" id="OEH79153.1"/>
    </source>
</evidence>
<dbReference type="Proteomes" id="UP000095192">
    <property type="component" value="Unassembled WGS sequence"/>
</dbReference>
<sequence length="205" mass="23120">MASCDALGIYQERGVPLDCLGHPECARKWPHGSTLAGISPDALKERLHWLCRLFNAAFKTFAIALLVITCTMMAGTPPAKALRVLTCDKTVLMLGYQLLEGNPRKDHDRYAPLLLELRLRFPWWRLLPLLNLPGELTQEEFADLLSEIDKGFKNFVSRDPRDAFRRSLSVCGPRGSMDRIIIWLHERLKSDIGELLLRGKLGGLA</sequence>
<dbReference type="InParanoid" id="A0A1D3D6S4"/>
<keyword evidence="1" id="KW-0472">Membrane</keyword>
<organism evidence="2 3">
    <name type="scientific">Cyclospora cayetanensis</name>
    <dbReference type="NCBI Taxonomy" id="88456"/>
    <lineage>
        <taxon>Eukaryota</taxon>
        <taxon>Sar</taxon>
        <taxon>Alveolata</taxon>
        <taxon>Apicomplexa</taxon>
        <taxon>Conoidasida</taxon>
        <taxon>Coccidia</taxon>
        <taxon>Eucoccidiorida</taxon>
        <taxon>Eimeriorina</taxon>
        <taxon>Eimeriidae</taxon>
        <taxon>Cyclospora</taxon>
    </lineage>
</organism>
<protein>
    <submittedName>
        <fullName evidence="2">Wd repeat-containing protein</fullName>
    </submittedName>
</protein>
<evidence type="ECO:0000313" key="3">
    <source>
        <dbReference type="Proteomes" id="UP000095192"/>
    </source>
</evidence>
<keyword evidence="1" id="KW-1133">Transmembrane helix</keyword>
<dbReference type="EMBL" id="JROU02000471">
    <property type="protein sequence ID" value="OEH79153.1"/>
    <property type="molecule type" value="Genomic_DNA"/>
</dbReference>
<comment type="caution">
    <text evidence="2">The sequence shown here is derived from an EMBL/GenBank/DDBJ whole genome shotgun (WGS) entry which is preliminary data.</text>
</comment>
<keyword evidence="1" id="KW-0812">Transmembrane</keyword>
<accession>A0A1D3D6S4</accession>
<dbReference type="VEuPathDB" id="ToxoDB:cyc_02680"/>
<dbReference type="AlphaFoldDB" id="A0A1D3D6S4"/>